<sequence>MQLVLFGATFATGTYDNGNFVSLLHFPAENTDQTVFYFRLTEDLGGVNVYRKQLALRSTDSSMQASYAGGRSACSIMVSPKSEIANVDIVVLAQELLTSGFFITGLNEGVVQDLKIQLSTITAFPNNTDITVDYMLVSSCIHANH</sequence>
<keyword evidence="2" id="KW-1185">Reference proteome</keyword>
<dbReference type="Proteomes" id="UP000664859">
    <property type="component" value="Unassembled WGS sequence"/>
</dbReference>
<evidence type="ECO:0000313" key="2">
    <source>
        <dbReference type="Proteomes" id="UP000664859"/>
    </source>
</evidence>
<proteinExistence type="predicted"/>
<reference evidence="1" key="1">
    <citation type="submission" date="2021-02" db="EMBL/GenBank/DDBJ databases">
        <title>First Annotated Genome of the Yellow-green Alga Tribonema minus.</title>
        <authorList>
            <person name="Mahan K.M."/>
        </authorList>
    </citation>
    <scope>NUCLEOTIDE SEQUENCE</scope>
    <source>
        <strain evidence="1">UTEX B ZZ1240</strain>
    </source>
</reference>
<organism evidence="1 2">
    <name type="scientific">Tribonema minus</name>
    <dbReference type="NCBI Taxonomy" id="303371"/>
    <lineage>
        <taxon>Eukaryota</taxon>
        <taxon>Sar</taxon>
        <taxon>Stramenopiles</taxon>
        <taxon>Ochrophyta</taxon>
        <taxon>PX clade</taxon>
        <taxon>Xanthophyceae</taxon>
        <taxon>Tribonematales</taxon>
        <taxon>Tribonemataceae</taxon>
        <taxon>Tribonema</taxon>
    </lineage>
</organism>
<dbReference type="OrthoDB" id="10379568at2759"/>
<comment type="caution">
    <text evidence="1">The sequence shown here is derived from an EMBL/GenBank/DDBJ whole genome shotgun (WGS) entry which is preliminary data.</text>
</comment>
<evidence type="ECO:0000313" key="1">
    <source>
        <dbReference type="EMBL" id="KAG5189410.1"/>
    </source>
</evidence>
<dbReference type="EMBL" id="JAFCMP010000050">
    <property type="protein sequence ID" value="KAG5189410.1"/>
    <property type="molecule type" value="Genomic_DNA"/>
</dbReference>
<protein>
    <submittedName>
        <fullName evidence="1">Uncharacterized protein</fullName>
    </submittedName>
</protein>
<name>A0A835ZDL7_9STRA</name>
<dbReference type="AlphaFoldDB" id="A0A835ZDL7"/>
<gene>
    <name evidence="1" type="ORF">JKP88DRAFT_176882</name>
</gene>
<accession>A0A835ZDL7</accession>